<comment type="similarity">
    <text evidence="2">Belongs to the PIEZO (TC 1.A.75) family.</text>
</comment>
<evidence type="ECO:0000256" key="5">
    <source>
        <dbReference type="ARBA" id="ARBA00023136"/>
    </source>
</evidence>
<feature type="region of interest" description="Disordered" evidence="6">
    <location>
        <begin position="44"/>
        <end position="76"/>
    </location>
</feature>
<dbReference type="GO" id="GO:0071260">
    <property type="term" value="P:cellular response to mechanical stimulus"/>
    <property type="evidence" value="ECO:0007669"/>
    <property type="project" value="TreeGrafter"/>
</dbReference>
<feature type="transmembrane region" description="Helical" evidence="7">
    <location>
        <begin position="185"/>
        <end position="207"/>
    </location>
</feature>
<feature type="compositionally biased region" description="Basic and acidic residues" evidence="6">
    <location>
        <begin position="67"/>
        <end position="76"/>
    </location>
</feature>
<feature type="region of interest" description="Disordered" evidence="6">
    <location>
        <begin position="232"/>
        <end position="264"/>
    </location>
</feature>
<proteinExistence type="inferred from homology"/>
<evidence type="ECO:0000256" key="4">
    <source>
        <dbReference type="ARBA" id="ARBA00022989"/>
    </source>
</evidence>
<evidence type="ECO:0000256" key="1">
    <source>
        <dbReference type="ARBA" id="ARBA00004141"/>
    </source>
</evidence>
<evidence type="ECO:0000313" key="12">
    <source>
        <dbReference type="Proteomes" id="UP001431209"/>
    </source>
</evidence>
<feature type="domain" description="Piezo THU9 and anchor" evidence="10">
    <location>
        <begin position="340"/>
        <end position="577"/>
    </location>
</feature>
<keyword evidence="4 7" id="KW-1133">Transmembrane helix</keyword>
<evidence type="ECO:0008006" key="13">
    <source>
        <dbReference type="Google" id="ProtNLM"/>
    </source>
</evidence>
<dbReference type="PANTHER" id="PTHR13167:SF25">
    <property type="entry name" value="PIEZO-TYPE MECHANOSENSITIVE ION CHANNEL COMPONENT"/>
    <property type="match status" value="1"/>
</dbReference>
<dbReference type="InterPro" id="IPR027272">
    <property type="entry name" value="Piezo"/>
</dbReference>
<accession>A0AAW2YN02</accession>
<evidence type="ECO:0000259" key="8">
    <source>
        <dbReference type="Pfam" id="PF12166"/>
    </source>
</evidence>
<name>A0AAW2YN02_9EUKA</name>
<evidence type="ECO:0000256" key="7">
    <source>
        <dbReference type="SAM" id="Phobius"/>
    </source>
</evidence>
<keyword evidence="5 7" id="KW-0472">Membrane</keyword>
<dbReference type="GO" id="GO:0042391">
    <property type="term" value="P:regulation of membrane potential"/>
    <property type="evidence" value="ECO:0007669"/>
    <property type="project" value="TreeGrafter"/>
</dbReference>
<feature type="transmembrane region" description="Helical" evidence="7">
    <location>
        <begin position="146"/>
        <end position="165"/>
    </location>
</feature>
<evidence type="ECO:0000259" key="10">
    <source>
        <dbReference type="Pfam" id="PF24874"/>
    </source>
</evidence>
<dbReference type="PANTHER" id="PTHR13167">
    <property type="entry name" value="PIEZO-TYPE MECHANOSENSITIVE ION CHANNEL COMPONENT"/>
    <property type="match status" value="1"/>
</dbReference>
<keyword evidence="3 7" id="KW-0812">Transmembrane</keyword>
<comment type="caution">
    <text evidence="11">The sequence shown here is derived from an EMBL/GenBank/DDBJ whole genome shotgun (WGS) entry which is preliminary data.</text>
</comment>
<dbReference type="Proteomes" id="UP001431209">
    <property type="component" value="Unassembled WGS sequence"/>
</dbReference>
<dbReference type="EMBL" id="JAOPGA020000467">
    <property type="protein sequence ID" value="KAL0478773.1"/>
    <property type="molecule type" value="Genomic_DNA"/>
</dbReference>
<dbReference type="Pfam" id="PF12166">
    <property type="entry name" value="Piezo_cap"/>
    <property type="match status" value="1"/>
</dbReference>
<gene>
    <name evidence="11" type="ORF">AKO1_008348</name>
</gene>
<feature type="domain" description="Piezo non-specific cation channel cap" evidence="8">
    <location>
        <begin position="632"/>
        <end position="920"/>
    </location>
</feature>
<feature type="transmembrane region" description="Helical" evidence="7">
    <location>
        <begin position="438"/>
        <end position="457"/>
    </location>
</feature>
<reference evidence="11 12" key="1">
    <citation type="submission" date="2024-03" db="EMBL/GenBank/DDBJ databases">
        <title>The Acrasis kona genome and developmental transcriptomes reveal deep origins of eukaryotic multicellular pathways.</title>
        <authorList>
            <person name="Sheikh S."/>
            <person name="Fu C.-J."/>
            <person name="Brown M.W."/>
            <person name="Baldauf S.L."/>
        </authorList>
    </citation>
    <scope>NUCLEOTIDE SEQUENCE [LARGE SCALE GENOMIC DNA]</scope>
    <source>
        <strain evidence="11 12">ATCC MYA-3509</strain>
    </source>
</reference>
<protein>
    <recommendedName>
        <fullName evidence="13">Piezo non-specific cation channel R-Ras-binding domain-containing protein</fullName>
    </recommendedName>
</protein>
<dbReference type="GO" id="GO:0016020">
    <property type="term" value="C:membrane"/>
    <property type="evidence" value="ECO:0007669"/>
    <property type="project" value="UniProtKB-SubCell"/>
</dbReference>
<dbReference type="AlphaFoldDB" id="A0AAW2YN02"/>
<feature type="transmembrane region" description="Helical" evidence="7">
    <location>
        <begin position="115"/>
        <end position="134"/>
    </location>
</feature>
<evidence type="ECO:0000259" key="9">
    <source>
        <dbReference type="Pfam" id="PF23188"/>
    </source>
</evidence>
<dbReference type="Pfam" id="PF23188">
    <property type="entry name" value="THU_Piezo1"/>
    <property type="match status" value="1"/>
</dbReference>
<feature type="transmembrane region" description="Helical" evidence="7">
    <location>
        <begin position="411"/>
        <end position="432"/>
    </location>
</feature>
<evidence type="ECO:0000313" key="11">
    <source>
        <dbReference type="EMBL" id="KAL0478773.1"/>
    </source>
</evidence>
<dbReference type="InterPro" id="IPR056770">
    <property type="entry name" value="Piezo_THU9_anchor"/>
</dbReference>
<feature type="transmembrane region" description="Helical" evidence="7">
    <location>
        <begin position="558"/>
        <end position="579"/>
    </location>
</feature>
<feature type="domain" description="Piezo transmembrane helical unit" evidence="9">
    <location>
        <begin position="99"/>
        <end position="218"/>
    </location>
</feature>
<dbReference type="GO" id="GO:0008381">
    <property type="term" value="F:mechanosensitive monoatomic ion channel activity"/>
    <property type="evidence" value="ECO:0007669"/>
    <property type="project" value="InterPro"/>
</dbReference>
<comment type="subcellular location">
    <subcellularLocation>
        <location evidence="1">Membrane</location>
        <topology evidence="1">Multi-pass membrane protein</topology>
    </subcellularLocation>
</comment>
<sequence length="926" mass="106475">MTLLLRPMMSIALENKSDIIRALTKVQVKDDKLLLLEAENTSSTSTYDEDNEKINTGNTQDWDEEDQTPKERDATHESRMLLKNRTREFLRCAWNCIQSHTAALCYFAFVVNLIYSPNIYNIWLTISALLYAGQQNPYPSKTYWEIVLYYTMFMTIFEYVVYLIQNAVTGTDISNEYSSLQFLGWSPSTTLLQDVIMYLFVMLAIFIHRDALKKRGEWVGIRNPSKNKIDPLTLTTPRIRSQDVQEENKDVESDENISASTEDNENKSIRRRGIKLDRPAATMNEQGNVIPLVKDKDDKDSYEEHDIKIKYIQKMYDTIKINLSRYYSDLTTQERKIGFDLYVMTNLTHIVGLVFFACTYNYITGNSSENITSGISSNQLSGTFVLLLFVFFIEICVERVLYLKSSLRFKVLFHFVQVIGYHVGFLVVYDYVQYNSNNVGRILLGVFFFIKCFSMWLSAVQIKNGYPAVGTYSQFFARGYGFVYSTVYSIWRAIPFVFELKAILDWTFIGTTLSFNDWFKMEDIYRSLYSRKCELVDEKKEGRKFGEKKAPFKKCTNGFILFAVLCLVVFFPLAFYSTINPSINYNAVNDIDTQVTIRGFESMYEGGVDLNDIPSNNDYPYINAATLFSNVSFTRREFVEFDPSQKMQVFRTDLYSDSLWTISEPSRDTLAYRLLRDPNNTHVNLAITIKIGRVGPTSNQDVSLIQFYPLTNTQRVILSSMVSAPYLYADGKSDVLMNGLYNPYLLNKYDGIYSSSAVDPKWYPDCTMGIRVNGENSTKSTSFYWSIRCDNPSFTTNNSLSSQILSQEQTDQQNAGGLYFWIQSTEIVTSTNSITSLISGVGIIAFYTTFVLAIGNFVRGFTSGSVGTIFYSDLDSVDLLLSYVMDIYLARECKDTELEEMMFDHLLNIYRDTTLIQIWSEARAKI</sequence>
<evidence type="ECO:0000256" key="6">
    <source>
        <dbReference type="SAM" id="MobiDB-lite"/>
    </source>
</evidence>
<feature type="transmembrane region" description="Helical" evidence="7">
    <location>
        <begin position="837"/>
        <end position="858"/>
    </location>
</feature>
<organism evidence="11 12">
    <name type="scientific">Acrasis kona</name>
    <dbReference type="NCBI Taxonomy" id="1008807"/>
    <lineage>
        <taxon>Eukaryota</taxon>
        <taxon>Discoba</taxon>
        <taxon>Heterolobosea</taxon>
        <taxon>Tetramitia</taxon>
        <taxon>Eutetramitia</taxon>
        <taxon>Acrasidae</taxon>
        <taxon>Acrasis</taxon>
    </lineage>
</organism>
<feature type="transmembrane region" description="Helical" evidence="7">
    <location>
        <begin position="341"/>
        <end position="363"/>
    </location>
</feature>
<dbReference type="InterPro" id="IPR031334">
    <property type="entry name" value="Piezo_cap_dom"/>
</dbReference>
<dbReference type="InterPro" id="IPR056768">
    <property type="entry name" value="THU_Piezo"/>
</dbReference>
<evidence type="ECO:0000256" key="3">
    <source>
        <dbReference type="ARBA" id="ARBA00022692"/>
    </source>
</evidence>
<dbReference type="Pfam" id="PF24874">
    <property type="entry name" value="Piezo_THU9_anchor"/>
    <property type="match status" value="1"/>
</dbReference>
<feature type="compositionally biased region" description="Basic and acidic residues" evidence="6">
    <location>
        <begin position="240"/>
        <end position="251"/>
    </location>
</feature>
<feature type="transmembrane region" description="Helical" evidence="7">
    <location>
        <begin position="383"/>
        <end position="402"/>
    </location>
</feature>
<keyword evidence="12" id="KW-1185">Reference proteome</keyword>
<evidence type="ECO:0000256" key="2">
    <source>
        <dbReference type="ARBA" id="ARBA00007821"/>
    </source>
</evidence>
<dbReference type="GO" id="GO:0050982">
    <property type="term" value="P:detection of mechanical stimulus"/>
    <property type="evidence" value="ECO:0007669"/>
    <property type="project" value="TreeGrafter"/>
</dbReference>
<dbReference type="GO" id="GO:0005261">
    <property type="term" value="F:monoatomic cation channel activity"/>
    <property type="evidence" value="ECO:0007669"/>
    <property type="project" value="TreeGrafter"/>
</dbReference>